<reference evidence="3 4" key="1">
    <citation type="journal article" date="2017" name="BMC Genomics">
        <title>Genome sequencing of 39 Akkermansia muciniphila isolates reveals its population structure, genomic and functional diverisity, and global distribution in mammalian gut microbiotas.</title>
        <authorList>
            <person name="Guo X."/>
            <person name="Li S."/>
            <person name="Zhang J."/>
            <person name="Wu F."/>
            <person name="Li X."/>
            <person name="Wu D."/>
            <person name="Zhang M."/>
            <person name="Ou Z."/>
            <person name="Jie Z."/>
            <person name="Yan Q."/>
            <person name="Li P."/>
            <person name="Yi J."/>
            <person name="Peng Y."/>
        </authorList>
    </citation>
    <scope>NUCLEOTIDE SEQUENCE [LARGE SCALE GENOMIC DNA]</scope>
    <source>
        <strain evidence="3 4">GP43</strain>
    </source>
</reference>
<proteinExistence type="predicted"/>
<sequence length="235" mass="25018">MKKLLSTLILSAGMSLSATAATSLLDSSIVGYSDFASQTANFGTQKDSVSITTDDSNLTLSGITFNGYGANNRDVMTVTMVLDLSKINTPETYTTLFNAKNNSVSWGVGLNTDRKLQGLWNNASYSGPVVDTPLGTEGSLTISVVTGDLGTRIYFGDSATYYSNSGLKFGNQQIEQILMDAGLAESIEQLYIHNSLLSQEQVGQLMSEIASVPEPATASLGLLGLAALMMRRRRA</sequence>
<dbReference type="RefSeq" id="WP_102735540.1">
    <property type="nucleotide sequence ID" value="NZ_PJKN01000002.1"/>
</dbReference>
<dbReference type="AlphaFoldDB" id="A0AAP8NN34"/>
<name>A0AAP8NN34_9BACT</name>
<accession>A0AAP8NN34</accession>
<feature type="chain" id="PRO_5042947533" description="Ice-binding protein C-terminal domain-containing protein" evidence="1">
    <location>
        <begin position="21"/>
        <end position="235"/>
    </location>
</feature>
<feature type="domain" description="Ice-binding protein C-terminal" evidence="2">
    <location>
        <begin position="211"/>
        <end position="234"/>
    </location>
</feature>
<organism evidence="3 4">
    <name type="scientific">Akkermansia muciniphila</name>
    <dbReference type="NCBI Taxonomy" id="239935"/>
    <lineage>
        <taxon>Bacteria</taxon>
        <taxon>Pseudomonadati</taxon>
        <taxon>Verrucomicrobiota</taxon>
        <taxon>Verrucomicrobiia</taxon>
        <taxon>Verrucomicrobiales</taxon>
        <taxon>Akkermansiaceae</taxon>
        <taxon>Akkermansia</taxon>
    </lineage>
</organism>
<protein>
    <recommendedName>
        <fullName evidence="2">Ice-binding protein C-terminal domain-containing protein</fullName>
    </recommendedName>
</protein>
<evidence type="ECO:0000313" key="4">
    <source>
        <dbReference type="Proteomes" id="UP000235914"/>
    </source>
</evidence>
<gene>
    <name evidence="3" type="ORF">CXU09_05910</name>
</gene>
<evidence type="ECO:0000259" key="2">
    <source>
        <dbReference type="Pfam" id="PF07589"/>
    </source>
</evidence>
<evidence type="ECO:0000256" key="1">
    <source>
        <dbReference type="SAM" id="SignalP"/>
    </source>
</evidence>
<dbReference type="NCBIfam" id="TIGR02595">
    <property type="entry name" value="PEP_CTERM"/>
    <property type="match status" value="1"/>
</dbReference>
<evidence type="ECO:0000313" key="3">
    <source>
        <dbReference type="EMBL" id="PNC57096.1"/>
    </source>
</evidence>
<feature type="signal peptide" evidence="1">
    <location>
        <begin position="1"/>
        <end position="20"/>
    </location>
</feature>
<keyword evidence="1" id="KW-0732">Signal</keyword>
<dbReference type="EMBL" id="PJKN01000002">
    <property type="protein sequence ID" value="PNC57096.1"/>
    <property type="molecule type" value="Genomic_DNA"/>
</dbReference>
<dbReference type="Proteomes" id="UP000235914">
    <property type="component" value="Unassembled WGS sequence"/>
</dbReference>
<comment type="caution">
    <text evidence="3">The sequence shown here is derived from an EMBL/GenBank/DDBJ whole genome shotgun (WGS) entry which is preliminary data.</text>
</comment>
<dbReference type="Pfam" id="PF07589">
    <property type="entry name" value="PEP-CTERM"/>
    <property type="match status" value="1"/>
</dbReference>
<dbReference type="InterPro" id="IPR013424">
    <property type="entry name" value="Ice-binding_C"/>
</dbReference>